<evidence type="ECO:0000313" key="6">
    <source>
        <dbReference type="WBParaSite" id="L893_g32639.t1"/>
    </source>
</evidence>
<dbReference type="InterPro" id="IPR003961">
    <property type="entry name" value="FN3_dom"/>
</dbReference>
<organism evidence="5 6">
    <name type="scientific">Steinernema glaseri</name>
    <dbReference type="NCBI Taxonomy" id="37863"/>
    <lineage>
        <taxon>Eukaryota</taxon>
        <taxon>Metazoa</taxon>
        <taxon>Ecdysozoa</taxon>
        <taxon>Nematoda</taxon>
        <taxon>Chromadorea</taxon>
        <taxon>Rhabditida</taxon>
        <taxon>Tylenchina</taxon>
        <taxon>Panagrolaimomorpha</taxon>
        <taxon>Strongyloidoidea</taxon>
        <taxon>Steinernematidae</taxon>
        <taxon>Steinernema</taxon>
    </lineage>
</organism>
<dbReference type="PANTHER" id="PTHR10075:SF82">
    <property type="entry name" value="NEURONAL IMMUNOGLOBULIN DOMAIN-CONTAINING PROTEIN RIG-3"/>
    <property type="match status" value="1"/>
</dbReference>
<feature type="signal peptide" evidence="3">
    <location>
        <begin position="1"/>
        <end position="22"/>
    </location>
</feature>
<dbReference type="GO" id="GO:0007156">
    <property type="term" value="P:homophilic cell adhesion via plasma membrane adhesion molecules"/>
    <property type="evidence" value="ECO:0007669"/>
    <property type="project" value="TreeGrafter"/>
</dbReference>
<dbReference type="InterPro" id="IPR003599">
    <property type="entry name" value="Ig_sub"/>
</dbReference>
<dbReference type="InterPro" id="IPR013783">
    <property type="entry name" value="Ig-like_fold"/>
</dbReference>
<name>A0A1I8A3Y7_9BILA</name>
<sequence>MAKLVTSRLTLLLLLSTLSASADEDVLRLEPQPLAGEKYAVRANKTFRVACIYRRHDMFDPHHQLVWTNSDGNVIDGESDVSVFTLGLPERSTKFWKESLVFRRIQPRDSGIYSCVSNVHGERIEKKIEIIVLEKMQWSEKSNVVGAMVGEPLIVDCGATGDPKPDVTITDELGVPLDEKLFNVAGDKVTVDKLTKEYQDAKIKCLAAQTLLDLDTTSIEEHEKRIDVWYAPEFESNEIEAFGIIGRSATLVCNVTNANPPPTHFHFFKQGEELNDQSKYQLNVDLANHKAQLTIMEVEPEDFGTYKCEVNNEKAKTFIDVNLKEANPPDEVKVSLEAVNQHAILWKILSDDEDELPVLYYTIQHMRKERYVNYQDTTDDNSEDAVWGNHGTSTTVPKNSKDLYEVVGLLEDTEYVFRFFGVNAAGSGNAMTVTVRTLNDAVYDQHKDASRYSGISMLLVLLVASLLAH</sequence>
<evidence type="ECO:0000313" key="5">
    <source>
        <dbReference type="Proteomes" id="UP000095287"/>
    </source>
</evidence>
<feature type="domain" description="Ig-like" evidence="4">
    <location>
        <begin position="31"/>
        <end position="129"/>
    </location>
</feature>
<dbReference type="SMART" id="SM00408">
    <property type="entry name" value="IGc2"/>
    <property type="match status" value="3"/>
</dbReference>
<dbReference type="Gene3D" id="2.60.40.10">
    <property type="entry name" value="Immunoglobulins"/>
    <property type="match status" value="3"/>
</dbReference>
<keyword evidence="3" id="KW-0732">Signal</keyword>
<dbReference type="InterPro" id="IPR003598">
    <property type="entry name" value="Ig_sub2"/>
</dbReference>
<dbReference type="CDD" id="cd00063">
    <property type="entry name" value="FN3"/>
    <property type="match status" value="1"/>
</dbReference>
<dbReference type="GO" id="GO:0007411">
    <property type="term" value="P:axon guidance"/>
    <property type="evidence" value="ECO:0007669"/>
    <property type="project" value="TreeGrafter"/>
</dbReference>
<dbReference type="PANTHER" id="PTHR10075">
    <property type="entry name" value="BASIGIN RELATED"/>
    <property type="match status" value="1"/>
</dbReference>
<keyword evidence="5" id="KW-1185">Reference proteome</keyword>
<evidence type="ECO:0000256" key="1">
    <source>
        <dbReference type="ARBA" id="ARBA00022737"/>
    </source>
</evidence>
<dbReference type="GO" id="GO:0030424">
    <property type="term" value="C:axon"/>
    <property type="evidence" value="ECO:0007669"/>
    <property type="project" value="TreeGrafter"/>
</dbReference>
<dbReference type="InterPro" id="IPR007110">
    <property type="entry name" value="Ig-like_dom"/>
</dbReference>
<dbReference type="SUPFAM" id="SSF48726">
    <property type="entry name" value="Immunoglobulin"/>
    <property type="match status" value="2"/>
</dbReference>
<dbReference type="SUPFAM" id="SSF49265">
    <property type="entry name" value="Fibronectin type III"/>
    <property type="match status" value="1"/>
</dbReference>
<evidence type="ECO:0000256" key="2">
    <source>
        <dbReference type="ARBA" id="ARBA00023319"/>
    </source>
</evidence>
<protein>
    <submittedName>
        <fullName evidence="6">Ig-like domain-containing protein</fullName>
    </submittedName>
</protein>
<feature type="chain" id="PRO_5009314219" evidence="3">
    <location>
        <begin position="23"/>
        <end position="469"/>
    </location>
</feature>
<dbReference type="InterPro" id="IPR013106">
    <property type="entry name" value="Ig_V-set"/>
</dbReference>
<feature type="domain" description="Ig-like" evidence="4">
    <location>
        <begin position="232"/>
        <end position="335"/>
    </location>
</feature>
<dbReference type="InterPro" id="IPR036179">
    <property type="entry name" value="Ig-like_dom_sf"/>
</dbReference>
<reference evidence="6" key="1">
    <citation type="submission" date="2016-11" db="UniProtKB">
        <authorList>
            <consortium name="WormBaseParasite"/>
        </authorList>
    </citation>
    <scope>IDENTIFICATION</scope>
</reference>
<dbReference type="SMART" id="SM00409">
    <property type="entry name" value="IG"/>
    <property type="match status" value="3"/>
</dbReference>
<accession>A0A1I8A3Y7</accession>
<dbReference type="WBParaSite" id="L893_g32639.t1">
    <property type="protein sequence ID" value="L893_g32639.t1"/>
    <property type="gene ID" value="L893_g32639"/>
</dbReference>
<dbReference type="Proteomes" id="UP000095287">
    <property type="component" value="Unplaced"/>
</dbReference>
<dbReference type="PROSITE" id="PS50835">
    <property type="entry name" value="IG_LIKE"/>
    <property type="match status" value="2"/>
</dbReference>
<dbReference type="GO" id="GO:0070593">
    <property type="term" value="P:dendrite self-avoidance"/>
    <property type="evidence" value="ECO:0007669"/>
    <property type="project" value="TreeGrafter"/>
</dbReference>
<dbReference type="SMART" id="SM00060">
    <property type="entry name" value="FN3"/>
    <property type="match status" value="1"/>
</dbReference>
<dbReference type="AlphaFoldDB" id="A0A1I8A3Y7"/>
<dbReference type="GO" id="GO:0098632">
    <property type="term" value="F:cell-cell adhesion mediator activity"/>
    <property type="evidence" value="ECO:0007669"/>
    <property type="project" value="TreeGrafter"/>
</dbReference>
<evidence type="ECO:0000256" key="3">
    <source>
        <dbReference type="SAM" id="SignalP"/>
    </source>
</evidence>
<dbReference type="CDD" id="cd00096">
    <property type="entry name" value="Ig"/>
    <property type="match status" value="2"/>
</dbReference>
<dbReference type="SMART" id="SM00406">
    <property type="entry name" value="IGv"/>
    <property type="match status" value="1"/>
</dbReference>
<keyword evidence="2" id="KW-0393">Immunoglobulin domain</keyword>
<dbReference type="GO" id="GO:0005886">
    <property type="term" value="C:plasma membrane"/>
    <property type="evidence" value="ECO:0007669"/>
    <property type="project" value="TreeGrafter"/>
</dbReference>
<keyword evidence="1" id="KW-0677">Repeat</keyword>
<dbReference type="InterPro" id="IPR036116">
    <property type="entry name" value="FN3_sf"/>
</dbReference>
<evidence type="ECO:0000259" key="4">
    <source>
        <dbReference type="PROSITE" id="PS50835"/>
    </source>
</evidence>
<dbReference type="Pfam" id="PF13927">
    <property type="entry name" value="Ig_3"/>
    <property type="match status" value="1"/>
</dbReference>
<proteinExistence type="predicted"/>